<evidence type="ECO:0000256" key="1">
    <source>
        <dbReference type="SAM" id="Phobius"/>
    </source>
</evidence>
<dbReference type="Proteomes" id="UP001516464">
    <property type="component" value="Unassembled WGS sequence"/>
</dbReference>
<accession>A0ABQ7HZG8</accession>
<sequence>MLLAIFNIFILLFDSQFKIMISILDSQKSGYFHKLIEVFFEEVPMYFLAIIFNAFETIYSPSLRPYFNLTSLLYLISSLVLLKLPDWETELRKNNSINLTKKLKYKSIILIVTQALCIINEGLLYFLLVTNMAQESYFLFYFSLEFLFRLVYAQIPKKIFFEFIFLKYTLFLLSVLFIAYRDSMGMPIITAIIFVLNGLTNHMVFKSFEKDKEANRFEHLVEIIVFGVVSLGMVVYSRRPERCLKDFIFFCSIRI</sequence>
<feature type="transmembrane region" description="Helical" evidence="1">
    <location>
        <begin position="36"/>
        <end position="54"/>
    </location>
</feature>
<reference evidence="2 3" key="1">
    <citation type="submission" date="2019-01" db="EMBL/GenBank/DDBJ databases">
        <title>Genomes sequencing and comparative genomics of infectious freshwater microsporidia, Cucumispora dikerogammari and Thelohania contejeani.</title>
        <authorList>
            <person name="Cormier A."/>
            <person name="Giraud I."/>
            <person name="Wattier R."/>
            <person name="Teixeira M."/>
            <person name="Grandjean F."/>
            <person name="Rigaud T."/>
            <person name="Cordaux R."/>
        </authorList>
    </citation>
    <scope>NUCLEOTIDE SEQUENCE [LARGE SCALE GENOMIC DNA]</scope>
    <source>
        <strain evidence="2">T1</strain>
        <tissue evidence="2">Spores</tissue>
    </source>
</reference>
<feature type="transmembrane region" description="Helical" evidence="1">
    <location>
        <begin position="134"/>
        <end position="152"/>
    </location>
</feature>
<feature type="transmembrane region" description="Helical" evidence="1">
    <location>
        <begin position="186"/>
        <end position="205"/>
    </location>
</feature>
<evidence type="ECO:0000313" key="2">
    <source>
        <dbReference type="EMBL" id="KAF7683560.1"/>
    </source>
</evidence>
<evidence type="ECO:0000313" key="3">
    <source>
        <dbReference type="Proteomes" id="UP001516464"/>
    </source>
</evidence>
<feature type="transmembrane region" description="Helical" evidence="1">
    <location>
        <begin position="66"/>
        <end position="84"/>
    </location>
</feature>
<feature type="transmembrane region" description="Helical" evidence="1">
    <location>
        <begin position="105"/>
        <end position="128"/>
    </location>
</feature>
<keyword evidence="1" id="KW-0812">Transmembrane</keyword>
<keyword evidence="3" id="KW-1185">Reference proteome</keyword>
<keyword evidence="1" id="KW-1133">Transmembrane helix</keyword>
<proteinExistence type="predicted"/>
<name>A0ABQ7HZG8_9MICR</name>
<comment type="caution">
    <text evidence="2">The sequence shown here is derived from an EMBL/GenBank/DDBJ whole genome shotgun (WGS) entry which is preliminary data.</text>
</comment>
<feature type="transmembrane region" description="Helical" evidence="1">
    <location>
        <begin position="6"/>
        <end position="24"/>
    </location>
</feature>
<dbReference type="EMBL" id="SBIQ01000074">
    <property type="protein sequence ID" value="KAF7683560.1"/>
    <property type="molecule type" value="Genomic_DNA"/>
</dbReference>
<keyword evidence="1" id="KW-0472">Membrane</keyword>
<feature type="transmembrane region" description="Helical" evidence="1">
    <location>
        <begin position="159"/>
        <end position="180"/>
    </location>
</feature>
<protein>
    <submittedName>
        <fullName evidence="2">Uncharacterized protein</fullName>
    </submittedName>
</protein>
<organism evidence="2 3">
    <name type="scientific">Astathelohania contejeani</name>
    <dbReference type="NCBI Taxonomy" id="164912"/>
    <lineage>
        <taxon>Eukaryota</taxon>
        <taxon>Fungi</taxon>
        <taxon>Fungi incertae sedis</taxon>
        <taxon>Microsporidia</taxon>
        <taxon>Astathelohaniidae</taxon>
        <taxon>Astathelohania</taxon>
    </lineage>
</organism>
<feature type="transmembrane region" description="Helical" evidence="1">
    <location>
        <begin position="217"/>
        <end position="236"/>
    </location>
</feature>
<gene>
    <name evidence="2" type="ORF">TCON_1228</name>
</gene>